<keyword evidence="2 3" id="KW-0694">RNA-binding</keyword>
<feature type="domain" description="RRM" evidence="5">
    <location>
        <begin position="368"/>
        <end position="447"/>
    </location>
</feature>
<dbReference type="PRINTS" id="PR00961">
    <property type="entry name" value="HUDSXLRNA"/>
</dbReference>
<keyword evidence="1" id="KW-0677">Repeat</keyword>
<dbReference type="Pfam" id="PF00076">
    <property type="entry name" value="RRM_1"/>
    <property type="match status" value="2"/>
</dbReference>
<dbReference type="GO" id="GO:0005634">
    <property type="term" value="C:nucleus"/>
    <property type="evidence" value="ECO:0007669"/>
    <property type="project" value="TreeGrafter"/>
</dbReference>
<dbReference type="GO" id="GO:1990904">
    <property type="term" value="C:ribonucleoprotein complex"/>
    <property type="evidence" value="ECO:0007669"/>
    <property type="project" value="InterPro"/>
</dbReference>
<feature type="region of interest" description="Disordered" evidence="4">
    <location>
        <begin position="142"/>
        <end position="182"/>
    </location>
</feature>
<dbReference type="AlphaFoldDB" id="A0A8D8WHP1"/>
<dbReference type="GO" id="GO:0005737">
    <property type="term" value="C:cytoplasm"/>
    <property type="evidence" value="ECO:0007669"/>
    <property type="project" value="UniProtKB-ARBA"/>
</dbReference>
<dbReference type="InterPro" id="IPR012677">
    <property type="entry name" value="Nucleotide-bd_a/b_plait_sf"/>
</dbReference>
<dbReference type="PANTHER" id="PTHR48025">
    <property type="entry name" value="OS02G0815200 PROTEIN"/>
    <property type="match status" value="1"/>
</dbReference>
<evidence type="ECO:0000313" key="6">
    <source>
        <dbReference type="EMBL" id="CAG6660613.1"/>
    </source>
</evidence>
<accession>A0A8D8WHP1</accession>
<proteinExistence type="predicted"/>
<evidence type="ECO:0000259" key="5">
    <source>
        <dbReference type="PROSITE" id="PS50102"/>
    </source>
</evidence>
<dbReference type="SMART" id="SM00360">
    <property type="entry name" value="RRM"/>
    <property type="match status" value="2"/>
</dbReference>
<dbReference type="InterPro" id="IPR002343">
    <property type="entry name" value="Hud_Sxl_RNA"/>
</dbReference>
<feature type="domain" description="RRM" evidence="5">
    <location>
        <begin position="19"/>
        <end position="96"/>
    </location>
</feature>
<evidence type="ECO:0000256" key="3">
    <source>
        <dbReference type="PROSITE-ProRule" id="PRU00176"/>
    </source>
</evidence>
<evidence type="ECO:0000256" key="2">
    <source>
        <dbReference type="ARBA" id="ARBA00022884"/>
    </source>
</evidence>
<dbReference type="GO" id="GO:0003729">
    <property type="term" value="F:mRNA binding"/>
    <property type="evidence" value="ECO:0007669"/>
    <property type="project" value="UniProtKB-ARBA"/>
</dbReference>
<dbReference type="GO" id="GO:0009967">
    <property type="term" value="P:positive regulation of signal transduction"/>
    <property type="evidence" value="ECO:0007669"/>
    <property type="project" value="UniProtKB-ARBA"/>
</dbReference>
<dbReference type="Gene3D" id="3.30.70.330">
    <property type="match status" value="2"/>
</dbReference>
<dbReference type="InterPro" id="IPR035979">
    <property type="entry name" value="RBD_domain_sf"/>
</dbReference>
<dbReference type="PROSITE" id="PS50102">
    <property type="entry name" value="RRM"/>
    <property type="match status" value="2"/>
</dbReference>
<sequence length="451" mass="49838">MKRGAARMDPKSYTPRPTTNLIVNYLPHSYTHDDLNELFRSIGEIKSNKVILTSDGESKGFGFVEFHHLEDARKAVRLLNGLYLENKKIKVSFAVPSEEHKKKCFTGDEPNGCEEVNASRGYEEPVLRELSADNTCDKNEVEMSGATQNGRTRPVTPVENDVHKSSVKDTHKAKEVQNPAEEMGKTEETAAFNCNTCNPQHTPYQRGFLAPSTIPSLMDNVYHPIMYEQVPYFPIIGNPYLFPNVAVPNYEPGRQESQCVRAGPLQSPFVFPESIVSQTGRQDVHCVHGGPLVRFTPVFNPLEASASSLMAAETSAPNTMLSFDFDPTEYAAPNVMLSFDSTESSTSGMMLSPGPVCEPPSPVSTNNTSIFVGNLHPSSEDVHLYRLFGPFGAVNSAHVVKNKFGRNLCKGYGFVSMVKHKDAALAVSVMNNCILNGKKLHVAFNKYDKEH</sequence>
<dbReference type="SUPFAM" id="SSF54928">
    <property type="entry name" value="RNA-binding domain, RBD"/>
    <property type="match status" value="2"/>
</dbReference>
<evidence type="ECO:0000256" key="1">
    <source>
        <dbReference type="ARBA" id="ARBA00022737"/>
    </source>
</evidence>
<organism evidence="6">
    <name type="scientific">Cacopsylla melanoneura</name>
    <dbReference type="NCBI Taxonomy" id="428564"/>
    <lineage>
        <taxon>Eukaryota</taxon>
        <taxon>Metazoa</taxon>
        <taxon>Ecdysozoa</taxon>
        <taxon>Arthropoda</taxon>
        <taxon>Hexapoda</taxon>
        <taxon>Insecta</taxon>
        <taxon>Pterygota</taxon>
        <taxon>Neoptera</taxon>
        <taxon>Paraneoptera</taxon>
        <taxon>Hemiptera</taxon>
        <taxon>Sternorrhyncha</taxon>
        <taxon>Psylloidea</taxon>
        <taxon>Psyllidae</taxon>
        <taxon>Psyllinae</taxon>
        <taxon>Cacopsylla</taxon>
    </lineage>
</organism>
<dbReference type="InterPro" id="IPR050502">
    <property type="entry name" value="Euk_RNA-bind_prot"/>
</dbReference>
<reference evidence="6" key="1">
    <citation type="submission" date="2021-05" db="EMBL/GenBank/DDBJ databases">
        <authorList>
            <person name="Alioto T."/>
            <person name="Alioto T."/>
            <person name="Gomez Garrido J."/>
        </authorList>
    </citation>
    <scope>NUCLEOTIDE SEQUENCE</scope>
</reference>
<dbReference type="GO" id="GO:0010629">
    <property type="term" value="P:negative regulation of gene expression"/>
    <property type="evidence" value="ECO:0007669"/>
    <property type="project" value="UniProtKB-ARBA"/>
</dbReference>
<dbReference type="InterPro" id="IPR000504">
    <property type="entry name" value="RRM_dom"/>
</dbReference>
<dbReference type="EMBL" id="HBUF01197512">
    <property type="protein sequence ID" value="CAG6660613.1"/>
    <property type="molecule type" value="Transcribed_RNA"/>
</dbReference>
<name>A0A8D8WHP1_9HEMI</name>
<dbReference type="PANTHER" id="PTHR48025:SF1">
    <property type="entry name" value="RRM DOMAIN-CONTAINING PROTEIN"/>
    <property type="match status" value="1"/>
</dbReference>
<evidence type="ECO:0000256" key="4">
    <source>
        <dbReference type="SAM" id="MobiDB-lite"/>
    </source>
</evidence>
<protein>
    <submittedName>
        <fullName evidence="6">Protein elav</fullName>
    </submittedName>
</protein>
<feature type="compositionally biased region" description="Basic and acidic residues" evidence="4">
    <location>
        <begin position="160"/>
        <end position="175"/>
    </location>
</feature>
<dbReference type="EMBL" id="HBUF01197513">
    <property type="protein sequence ID" value="CAG6660614.1"/>
    <property type="molecule type" value="Transcribed_RNA"/>
</dbReference>
<dbReference type="FunFam" id="3.30.70.330:FF:000383">
    <property type="entry name" value="Sex lethal, isoform D"/>
    <property type="match status" value="1"/>
</dbReference>